<dbReference type="InterPro" id="IPR020837">
    <property type="entry name" value="Fibrinogen_CS"/>
</dbReference>
<sequence length="414" mass="44799">MRYHDGWPFTTKDNDNDGRSGRNCANDRDGAWWFDDCDVAHLNGVYVPGGNTGTEVDGPLASPIQRRFGVRTVVMVSGLFVGVSFVVSSLVSNLVGMTLALALLAAPAIGVSNIVTRDLIGQCYTENHTRAFGIGASGASVAFVVFAPVTQCFLELYGWRGTMMLLGALLSHLVVCGALLRPNKKLNIQINDYEIISEDVSADETSPVDYGCRCILTSIKDLFKTDMFTSPGYWLVVLVTIVTTVAATAWVVYFAPNVNQSKHFSLADAAIFVSIFGVGKIVGNLAACFFDSCQVVSTNAWMGLVVIGSCACFLIDPLLNSYWPIMVYAFIYGCFHSCTYTLLDVLTKKSVGAEQLGSALGWIGLKAGLVRALFVFFPGLIYDIYGSYTLAFILLAVINALALPALLALAWRQR</sequence>
<keyword evidence="2" id="KW-0472">Membrane</keyword>
<dbReference type="PROSITE" id="PS51406">
    <property type="entry name" value="FIBRINOGEN_C_2"/>
    <property type="match status" value="1"/>
</dbReference>
<dbReference type="InterPro" id="IPR036056">
    <property type="entry name" value="Fibrinogen-like_C"/>
</dbReference>
<evidence type="ECO:0000259" key="3">
    <source>
        <dbReference type="PROSITE" id="PS51406"/>
    </source>
</evidence>
<feature type="transmembrane region" description="Helical" evidence="2">
    <location>
        <begin position="267"/>
        <end position="289"/>
    </location>
</feature>
<dbReference type="InterPro" id="IPR050327">
    <property type="entry name" value="Proton-linked_MCT"/>
</dbReference>
<feature type="compositionally biased region" description="Basic and acidic residues" evidence="1">
    <location>
        <begin position="12"/>
        <end position="22"/>
    </location>
</feature>
<proteinExistence type="predicted"/>
<organism evidence="4 5">
    <name type="scientific">Patiria miniata</name>
    <name type="common">Bat star</name>
    <name type="synonym">Asterina miniata</name>
    <dbReference type="NCBI Taxonomy" id="46514"/>
    <lineage>
        <taxon>Eukaryota</taxon>
        <taxon>Metazoa</taxon>
        <taxon>Echinodermata</taxon>
        <taxon>Eleutherozoa</taxon>
        <taxon>Asterozoa</taxon>
        <taxon>Asteroidea</taxon>
        <taxon>Valvatacea</taxon>
        <taxon>Valvatida</taxon>
        <taxon>Asterinidae</taxon>
        <taxon>Patiria</taxon>
    </lineage>
</organism>
<keyword evidence="2" id="KW-0812">Transmembrane</keyword>
<feature type="domain" description="Fibrinogen C-terminal" evidence="3">
    <location>
        <begin position="1"/>
        <end position="50"/>
    </location>
</feature>
<evidence type="ECO:0000256" key="1">
    <source>
        <dbReference type="SAM" id="MobiDB-lite"/>
    </source>
</evidence>
<protein>
    <recommendedName>
        <fullName evidence="3">Fibrinogen C-terminal domain-containing protein</fullName>
    </recommendedName>
</protein>
<dbReference type="Gene3D" id="1.20.1250.20">
    <property type="entry name" value="MFS general substrate transporter like domains"/>
    <property type="match status" value="1"/>
</dbReference>
<name>A0A914ALQ3_PATMI</name>
<feature type="region of interest" description="Disordered" evidence="1">
    <location>
        <begin position="1"/>
        <end position="22"/>
    </location>
</feature>
<dbReference type="EnsemblMetazoa" id="XM_038208749.1">
    <property type="protein sequence ID" value="XP_038064677.1"/>
    <property type="gene ID" value="LOC119735057"/>
</dbReference>
<feature type="transmembrane region" description="Helical" evidence="2">
    <location>
        <begin position="325"/>
        <end position="347"/>
    </location>
</feature>
<dbReference type="PANTHER" id="PTHR11360">
    <property type="entry name" value="MONOCARBOXYLATE TRANSPORTER"/>
    <property type="match status" value="1"/>
</dbReference>
<reference evidence="4" key="1">
    <citation type="submission" date="2022-11" db="UniProtKB">
        <authorList>
            <consortium name="EnsemblMetazoa"/>
        </authorList>
    </citation>
    <scope>IDENTIFICATION</scope>
</reference>
<feature type="transmembrane region" description="Helical" evidence="2">
    <location>
        <begin position="301"/>
        <end position="319"/>
    </location>
</feature>
<dbReference type="OrthoDB" id="6499973at2759"/>
<dbReference type="InterPro" id="IPR002181">
    <property type="entry name" value="Fibrinogen_a/b/g_C_dom"/>
</dbReference>
<feature type="transmembrane region" description="Helical" evidence="2">
    <location>
        <begin position="68"/>
        <end position="88"/>
    </location>
</feature>
<feature type="transmembrane region" description="Helical" evidence="2">
    <location>
        <begin position="233"/>
        <end position="255"/>
    </location>
</feature>
<keyword evidence="2" id="KW-1133">Transmembrane helix</keyword>
<dbReference type="PANTHER" id="PTHR11360:SF303">
    <property type="entry name" value="MAJOR FACILITATOR SUPERFAMILY (MFS) PROFILE DOMAIN-CONTAINING PROTEIN"/>
    <property type="match status" value="1"/>
</dbReference>
<keyword evidence="5" id="KW-1185">Reference proteome</keyword>
<feature type="transmembrane region" description="Helical" evidence="2">
    <location>
        <begin position="128"/>
        <end position="149"/>
    </location>
</feature>
<feature type="transmembrane region" description="Helical" evidence="2">
    <location>
        <begin position="94"/>
        <end position="116"/>
    </location>
</feature>
<dbReference type="OMA" id="NHLANDY"/>
<dbReference type="PROSITE" id="PS00514">
    <property type="entry name" value="FIBRINOGEN_C_1"/>
    <property type="match status" value="1"/>
</dbReference>
<dbReference type="Pfam" id="PF07690">
    <property type="entry name" value="MFS_1"/>
    <property type="match status" value="1"/>
</dbReference>
<feature type="transmembrane region" description="Helical" evidence="2">
    <location>
        <begin position="161"/>
        <end position="180"/>
    </location>
</feature>
<dbReference type="RefSeq" id="XP_038064677.1">
    <property type="nucleotide sequence ID" value="XM_038208749.1"/>
</dbReference>
<dbReference type="GeneID" id="119735057"/>
<dbReference type="GO" id="GO:0008028">
    <property type="term" value="F:monocarboxylic acid transmembrane transporter activity"/>
    <property type="evidence" value="ECO:0007669"/>
    <property type="project" value="TreeGrafter"/>
</dbReference>
<feature type="transmembrane region" description="Helical" evidence="2">
    <location>
        <begin position="359"/>
        <end position="382"/>
    </location>
</feature>
<evidence type="ECO:0000313" key="4">
    <source>
        <dbReference type="EnsemblMetazoa" id="XP_038064677.1"/>
    </source>
</evidence>
<dbReference type="InterPro" id="IPR011701">
    <property type="entry name" value="MFS"/>
</dbReference>
<dbReference type="AlphaFoldDB" id="A0A914ALQ3"/>
<dbReference type="Proteomes" id="UP000887568">
    <property type="component" value="Unplaced"/>
</dbReference>
<dbReference type="SUPFAM" id="SSF103473">
    <property type="entry name" value="MFS general substrate transporter"/>
    <property type="match status" value="1"/>
</dbReference>
<accession>A0A914ALQ3</accession>
<dbReference type="Pfam" id="PF00147">
    <property type="entry name" value="Fibrinogen_C"/>
    <property type="match status" value="1"/>
</dbReference>
<dbReference type="SUPFAM" id="SSF56496">
    <property type="entry name" value="Fibrinogen C-terminal domain-like"/>
    <property type="match status" value="1"/>
</dbReference>
<evidence type="ECO:0000256" key="2">
    <source>
        <dbReference type="SAM" id="Phobius"/>
    </source>
</evidence>
<feature type="transmembrane region" description="Helical" evidence="2">
    <location>
        <begin position="388"/>
        <end position="411"/>
    </location>
</feature>
<evidence type="ECO:0000313" key="5">
    <source>
        <dbReference type="Proteomes" id="UP000887568"/>
    </source>
</evidence>
<dbReference type="Gene3D" id="4.10.530.10">
    <property type="entry name" value="Gamma-fibrinogen Carboxyl Terminal Fragment, domain 2"/>
    <property type="match status" value="1"/>
</dbReference>
<dbReference type="InterPro" id="IPR036259">
    <property type="entry name" value="MFS_trans_sf"/>
</dbReference>